<evidence type="ECO:0000313" key="1">
    <source>
        <dbReference type="EMBL" id="PON60274.1"/>
    </source>
</evidence>
<evidence type="ECO:0000313" key="2">
    <source>
        <dbReference type="Proteomes" id="UP000237000"/>
    </source>
</evidence>
<name>A0A2P5CGW4_TREOI</name>
<dbReference type="EMBL" id="JXTC01000366">
    <property type="protein sequence ID" value="PON60274.1"/>
    <property type="molecule type" value="Genomic_DNA"/>
</dbReference>
<dbReference type="STRING" id="63057.A0A2P5CGW4"/>
<dbReference type="Proteomes" id="UP000237000">
    <property type="component" value="Unassembled WGS sequence"/>
</dbReference>
<dbReference type="OrthoDB" id="1194533at2759"/>
<organism evidence="1 2">
    <name type="scientific">Trema orientale</name>
    <name type="common">Charcoal tree</name>
    <name type="synonym">Celtis orientalis</name>
    <dbReference type="NCBI Taxonomy" id="63057"/>
    <lineage>
        <taxon>Eukaryota</taxon>
        <taxon>Viridiplantae</taxon>
        <taxon>Streptophyta</taxon>
        <taxon>Embryophyta</taxon>
        <taxon>Tracheophyta</taxon>
        <taxon>Spermatophyta</taxon>
        <taxon>Magnoliopsida</taxon>
        <taxon>eudicotyledons</taxon>
        <taxon>Gunneridae</taxon>
        <taxon>Pentapetalae</taxon>
        <taxon>rosids</taxon>
        <taxon>fabids</taxon>
        <taxon>Rosales</taxon>
        <taxon>Cannabaceae</taxon>
        <taxon>Trema</taxon>
    </lineage>
</organism>
<proteinExistence type="predicted"/>
<accession>A0A2P5CGW4</accession>
<dbReference type="PANTHER" id="PTHR35304:SF1">
    <property type="entry name" value="OS05G0120300 PROTEIN"/>
    <property type="match status" value="1"/>
</dbReference>
<reference evidence="2" key="1">
    <citation type="submission" date="2016-06" db="EMBL/GenBank/DDBJ databases">
        <title>Parallel loss of symbiosis genes in relatives of nitrogen-fixing non-legume Parasponia.</title>
        <authorList>
            <person name="Van Velzen R."/>
            <person name="Holmer R."/>
            <person name="Bu F."/>
            <person name="Rutten L."/>
            <person name="Van Zeijl A."/>
            <person name="Liu W."/>
            <person name="Santuari L."/>
            <person name="Cao Q."/>
            <person name="Sharma T."/>
            <person name="Shen D."/>
            <person name="Roswanjaya Y."/>
            <person name="Wardhani T."/>
            <person name="Kalhor M.S."/>
            <person name="Jansen J."/>
            <person name="Van den Hoogen J."/>
            <person name="Gungor B."/>
            <person name="Hartog M."/>
            <person name="Hontelez J."/>
            <person name="Verver J."/>
            <person name="Yang W.-C."/>
            <person name="Schijlen E."/>
            <person name="Repin R."/>
            <person name="Schilthuizen M."/>
            <person name="Schranz E."/>
            <person name="Heidstra R."/>
            <person name="Miyata K."/>
            <person name="Fedorova E."/>
            <person name="Kohlen W."/>
            <person name="Bisseling T."/>
            <person name="Smit S."/>
            <person name="Geurts R."/>
        </authorList>
    </citation>
    <scope>NUCLEOTIDE SEQUENCE [LARGE SCALE GENOMIC DNA]</scope>
    <source>
        <strain evidence="2">cv. RG33-2</strain>
    </source>
</reference>
<dbReference type="PANTHER" id="PTHR35304">
    <property type="entry name" value="OS05G0120300 PROTEIN-RELATED"/>
    <property type="match status" value="1"/>
</dbReference>
<dbReference type="InParanoid" id="A0A2P5CGW4"/>
<comment type="caution">
    <text evidence="1">The sequence shown here is derived from an EMBL/GenBank/DDBJ whole genome shotgun (WGS) entry which is preliminary data.</text>
</comment>
<gene>
    <name evidence="1" type="ORF">TorRG33x02_284960</name>
</gene>
<dbReference type="AlphaFoldDB" id="A0A2P5CGW4"/>
<sequence length="151" mass="17240">MASGSNITNSVDTNGGLPARPRRYTKLYKWPEPDGESVGLVGPKAKARRAMEQPKVVDSVSCRQVFLRSYTFSRKESFSERTKKCFGRVMVLFRRRARVGRGTRRPRRTTKRAVAAAKRKMAAKRRAKEASCAALMLSKFRRWLLYTPRLG</sequence>
<keyword evidence="2" id="KW-1185">Reference proteome</keyword>
<protein>
    <submittedName>
        <fullName evidence="1">Uncharacterized protein</fullName>
    </submittedName>
</protein>